<gene>
    <name evidence="1" type="ORF">CBOVIS_LOCUS4528</name>
</gene>
<dbReference type="Proteomes" id="UP000494206">
    <property type="component" value="Unassembled WGS sequence"/>
</dbReference>
<dbReference type="AlphaFoldDB" id="A0A8S1EM12"/>
<name>A0A8S1EM12_9PELO</name>
<comment type="caution">
    <text evidence="1">The sequence shown here is derived from an EMBL/GenBank/DDBJ whole genome shotgun (WGS) entry which is preliminary data.</text>
</comment>
<reference evidence="1 2" key="1">
    <citation type="submission" date="2020-04" db="EMBL/GenBank/DDBJ databases">
        <authorList>
            <person name="Laetsch R D."/>
            <person name="Stevens L."/>
            <person name="Kumar S."/>
            <person name="Blaxter L. M."/>
        </authorList>
    </citation>
    <scope>NUCLEOTIDE SEQUENCE [LARGE SCALE GENOMIC DNA]</scope>
</reference>
<accession>A0A8S1EM12</accession>
<dbReference type="EMBL" id="CADEPM010000003">
    <property type="protein sequence ID" value="CAB3401840.1"/>
    <property type="molecule type" value="Genomic_DNA"/>
</dbReference>
<organism evidence="1 2">
    <name type="scientific">Caenorhabditis bovis</name>
    <dbReference type="NCBI Taxonomy" id="2654633"/>
    <lineage>
        <taxon>Eukaryota</taxon>
        <taxon>Metazoa</taxon>
        <taxon>Ecdysozoa</taxon>
        <taxon>Nematoda</taxon>
        <taxon>Chromadorea</taxon>
        <taxon>Rhabditida</taxon>
        <taxon>Rhabditina</taxon>
        <taxon>Rhabditomorpha</taxon>
        <taxon>Rhabditoidea</taxon>
        <taxon>Rhabditidae</taxon>
        <taxon>Peloderinae</taxon>
        <taxon>Caenorhabditis</taxon>
    </lineage>
</organism>
<sequence length="296" mass="33903">MADDEDLEQIAFVHVERLIAMHEQSAPTQRLRNMLTSKIETFVKHVVPSTSLPPAALIPLFDSFMELSFETLRLTHPVLLYGVRYNADYGRPIFERFVRLETDFAAHSELRKHVERMIVLHEILTTDSDVLAHEKLKSVNDAIDAIVATLNAREKYRYAITLKMIGLSASMSRHGELYRGVSKEQAIRVSVDELAADKPPGCVVDVDWIRREALDKFLRVDADTVGQADIDKMLAIRETLHFIVKYKIRDEYTLNAEETEVWLNGIENLDGLSDYERALFGRGDHDGPMRITFQNF</sequence>
<evidence type="ECO:0000313" key="2">
    <source>
        <dbReference type="Proteomes" id="UP000494206"/>
    </source>
</evidence>
<evidence type="ECO:0000313" key="1">
    <source>
        <dbReference type="EMBL" id="CAB3401840.1"/>
    </source>
</evidence>
<protein>
    <submittedName>
        <fullName evidence="1">Uncharacterized protein</fullName>
    </submittedName>
</protein>
<proteinExistence type="predicted"/>
<keyword evidence="2" id="KW-1185">Reference proteome</keyword>